<sequence>MRRLYEVDLDTFITPPSASARRNNAASEIAVSWGGPFQSRGQYIVWINVVQFCKKTHSIFFHFV</sequence>
<comment type="caution">
    <text evidence="1">The sequence shown here is derived from an EMBL/GenBank/DDBJ whole genome shotgun (WGS) entry which is preliminary data.</text>
</comment>
<proteinExistence type="predicted"/>
<evidence type="ECO:0000313" key="1">
    <source>
        <dbReference type="EMBL" id="EET58939.1"/>
    </source>
</evidence>
<dbReference type="Proteomes" id="UP000005561">
    <property type="component" value="Unassembled WGS sequence"/>
</dbReference>
<dbReference type="AlphaFoldDB" id="C6LK58"/>
<protein>
    <submittedName>
        <fullName evidence="1">Uncharacterized protein</fullName>
    </submittedName>
</protein>
<keyword evidence="2" id="KW-1185">Reference proteome</keyword>
<name>C6LK58_9FIRM</name>
<reference evidence="1" key="1">
    <citation type="submission" date="2009-07" db="EMBL/GenBank/DDBJ databases">
        <authorList>
            <person name="Weinstock G."/>
            <person name="Sodergren E."/>
            <person name="Clifton S."/>
            <person name="Fulton L."/>
            <person name="Fulton B."/>
            <person name="Courtney L."/>
            <person name="Fronick C."/>
            <person name="Harrison M."/>
            <person name="Strong C."/>
            <person name="Farmer C."/>
            <person name="Delahaunty K."/>
            <person name="Markovic C."/>
            <person name="Hall O."/>
            <person name="Minx P."/>
            <person name="Tomlinson C."/>
            <person name="Mitreva M."/>
            <person name="Nelson J."/>
            <person name="Hou S."/>
            <person name="Wollam A."/>
            <person name="Pepin K.H."/>
            <person name="Johnson M."/>
            <person name="Bhonagiri V."/>
            <person name="Nash W.E."/>
            <person name="Warren W."/>
            <person name="Chinwalla A."/>
            <person name="Mardis E.R."/>
            <person name="Wilson R.K."/>
        </authorList>
    </citation>
    <scope>NUCLEOTIDE SEQUENCE [LARGE SCALE GENOMIC DNA]</scope>
    <source>
        <strain evidence="1">DSM 14469</strain>
    </source>
</reference>
<evidence type="ECO:0000313" key="2">
    <source>
        <dbReference type="Proteomes" id="UP000005561"/>
    </source>
</evidence>
<accession>C6LK58</accession>
<dbReference type="EMBL" id="ACCL02000023">
    <property type="protein sequence ID" value="EET58939.1"/>
    <property type="molecule type" value="Genomic_DNA"/>
</dbReference>
<gene>
    <name evidence="1" type="ORF">BRYFOR_09045</name>
</gene>
<organism evidence="1 2">
    <name type="scientific">Marvinbryantia formatexigens DSM 14469</name>
    <dbReference type="NCBI Taxonomy" id="478749"/>
    <lineage>
        <taxon>Bacteria</taxon>
        <taxon>Bacillati</taxon>
        <taxon>Bacillota</taxon>
        <taxon>Clostridia</taxon>
        <taxon>Lachnospirales</taxon>
        <taxon>Lachnospiraceae</taxon>
        <taxon>Marvinbryantia</taxon>
    </lineage>
</organism>